<comment type="caution">
    <text evidence="7">The sequence shown here is derived from an EMBL/GenBank/DDBJ whole genome shotgun (WGS) entry which is preliminary data.</text>
</comment>
<gene>
    <name evidence="7" type="ORF">EDD79_102715</name>
</gene>
<keyword evidence="4" id="KW-0228">DNA excision</keyword>
<evidence type="ECO:0000313" key="7">
    <source>
        <dbReference type="EMBL" id="TCQ01496.1"/>
    </source>
</evidence>
<evidence type="ECO:0000256" key="6">
    <source>
        <dbReference type="ARBA" id="ARBA00023204"/>
    </source>
</evidence>
<evidence type="ECO:0000256" key="5">
    <source>
        <dbReference type="ARBA" id="ARBA00022801"/>
    </source>
</evidence>
<sequence length="407" mass="46972">MKIGYACISLGVNYKTNRRFILKNFTVDKFLETSRSNLLDLNKILKYNIDNRIYLFRISSDIIPFGSHEINTINWTKAFKDELLEIEKFIKNNSIRVSMHPGQYTVLNSPDQQTVIKSIKDIEYHCTFLDSLNVDYSCKIIIHVGGVYNNKQESLMRFKQNFKLLSSSSKKRLVIENDERSYNISDVLQLSDSIGIPVIFDNLHHNLNPSLSTNLTEILHKVSKTWSNLDGSMKLHYSDMAQNKKVGAHSDFVDTSNFIKFYNEVLSFSPDIMLEVKDKDLSAIKCINCVNSNFVDINKIWNKYKFTVLERSQSVYSNCIMVVDNGEVLKLYELIDEALALPVKKESLINALNLIDCYLEDVIMYKEKVLLKTLIAKGDFSKAKTLLHRLSAKYNISGLLNSYYFIY</sequence>
<keyword evidence="1" id="KW-0540">Nuclease</keyword>
<dbReference type="InterPro" id="IPR036910">
    <property type="entry name" value="HMG_box_dom_sf"/>
</dbReference>
<evidence type="ECO:0000256" key="3">
    <source>
        <dbReference type="ARBA" id="ARBA00022763"/>
    </source>
</evidence>
<dbReference type="PANTHER" id="PTHR31290">
    <property type="entry name" value="UV-DAMAGE ENDONUCLEASE"/>
    <property type="match status" value="1"/>
</dbReference>
<dbReference type="SUPFAM" id="SSF47095">
    <property type="entry name" value="HMG-box"/>
    <property type="match status" value="1"/>
</dbReference>
<dbReference type="GO" id="GO:0006289">
    <property type="term" value="P:nucleotide-excision repair"/>
    <property type="evidence" value="ECO:0007669"/>
    <property type="project" value="InterPro"/>
</dbReference>
<evidence type="ECO:0000313" key="8">
    <source>
        <dbReference type="Proteomes" id="UP000295504"/>
    </source>
</evidence>
<protein>
    <submittedName>
        <fullName evidence="7">UV-damage endonuclease</fullName>
    </submittedName>
</protein>
<dbReference type="PANTHER" id="PTHR31290:SF5">
    <property type="entry name" value="UV-DAMAGE ENDONUCLEASE"/>
    <property type="match status" value="1"/>
</dbReference>
<keyword evidence="2 7" id="KW-0255">Endonuclease</keyword>
<evidence type="ECO:0000256" key="2">
    <source>
        <dbReference type="ARBA" id="ARBA00022759"/>
    </source>
</evidence>
<organism evidence="7 8">
    <name type="scientific">Serpentinicella alkaliphila</name>
    <dbReference type="NCBI Taxonomy" id="1734049"/>
    <lineage>
        <taxon>Bacteria</taxon>
        <taxon>Bacillati</taxon>
        <taxon>Bacillota</taxon>
        <taxon>Clostridia</taxon>
        <taxon>Peptostreptococcales</taxon>
        <taxon>Natronincolaceae</taxon>
        <taxon>Serpentinicella</taxon>
    </lineage>
</organism>
<dbReference type="GO" id="GO:0004519">
    <property type="term" value="F:endonuclease activity"/>
    <property type="evidence" value="ECO:0007669"/>
    <property type="project" value="UniProtKB-KW"/>
</dbReference>
<dbReference type="AlphaFoldDB" id="A0A4R2TFQ2"/>
<keyword evidence="5" id="KW-0378">Hydrolase</keyword>
<accession>A0A4R2TFQ2</accession>
<evidence type="ECO:0000256" key="4">
    <source>
        <dbReference type="ARBA" id="ARBA00022769"/>
    </source>
</evidence>
<dbReference type="Gene3D" id="3.20.20.150">
    <property type="entry name" value="Divalent-metal-dependent TIM barrel enzymes"/>
    <property type="match status" value="1"/>
</dbReference>
<keyword evidence="6" id="KW-0234">DNA repair</keyword>
<dbReference type="InterPro" id="IPR004601">
    <property type="entry name" value="UvdE"/>
</dbReference>
<keyword evidence="3" id="KW-0227">DNA damage</keyword>
<dbReference type="Proteomes" id="UP000295504">
    <property type="component" value="Unassembled WGS sequence"/>
</dbReference>
<dbReference type="SUPFAM" id="SSF51658">
    <property type="entry name" value="Xylose isomerase-like"/>
    <property type="match status" value="1"/>
</dbReference>
<evidence type="ECO:0000256" key="1">
    <source>
        <dbReference type="ARBA" id="ARBA00022722"/>
    </source>
</evidence>
<reference evidence="7 8" key="1">
    <citation type="submission" date="2019-03" db="EMBL/GenBank/DDBJ databases">
        <title>Genomic Encyclopedia of Type Strains, Phase IV (KMG-IV): sequencing the most valuable type-strain genomes for metagenomic binning, comparative biology and taxonomic classification.</title>
        <authorList>
            <person name="Goeker M."/>
        </authorList>
    </citation>
    <scope>NUCLEOTIDE SEQUENCE [LARGE SCALE GENOMIC DNA]</scope>
    <source>
        <strain evidence="7 8">DSM 100013</strain>
    </source>
</reference>
<dbReference type="GO" id="GO:0009411">
    <property type="term" value="P:response to UV"/>
    <property type="evidence" value="ECO:0007669"/>
    <property type="project" value="InterPro"/>
</dbReference>
<keyword evidence="8" id="KW-1185">Reference proteome</keyword>
<dbReference type="GO" id="GO:0016787">
    <property type="term" value="F:hydrolase activity"/>
    <property type="evidence" value="ECO:0007669"/>
    <property type="project" value="UniProtKB-KW"/>
</dbReference>
<name>A0A4R2TFQ2_9FIRM</name>
<dbReference type="NCBIfam" id="TIGR00629">
    <property type="entry name" value="uvde"/>
    <property type="match status" value="1"/>
</dbReference>
<proteinExistence type="predicted"/>
<dbReference type="InterPro" id="IPR036237">
    <property type="entry name" value="Xyl_isomerase-like_sf"/>
</dbReference>
<dbReference type="Pfam" id="PF03851">
    <property type="entry name" value="UvdE"/>
    <property type="match status" value="1"/>
</dbReference>
<dbReference type="OrthoDB" id="9782576at2"/>
<dbReference type="EMBL" id="SLYC01000027">
    <property type="protein sequence ID" value="TCQ01496.1"/>
    <property type="molecule type" value="Genomic_DNA"/>
</dbReference>
<dbReference type="RefSeq" id="WP_132848927.1">
    <property type="nucleotide sequence ID" value="NZ_CP058648.1"/>
</dbReference>